<dbReference type="Proteomes" id="UP001205185">
    <property type="component" value="Unassembled WGS sequence"/>
</dbReference>
<gene>
    <name evidence="1" type="ORF">LV75_004735</name>
</gene>
<keyword evidence="2" id="KW-1185">Reference proteome</keyword>
<organism evidence="1 2">
    <name type="scientific">Actinokineospora diospyrosa</name>
    <dbReference type="NCBI Taxonomy" id="103728"/>
    <lineage>
        <taxon>Bacteria</taxon>
        <taxon>Bacillati</taxon>
        <taxon>Actinomycetota</taxon>
        <taxon>Actinomycetes</taxon>
        <taxon>Pseudonocardiales</taxon>
        <taxon>Pseudonocardiaceae</taxon>
        <taxon>Actinokineospora</taxon>
    </lineage>
</organism>
<proteinExistence type="predicted"/>
<reference evidence="1 2" key="1">
    <citation type="submission" date="2022-06" db="EMBL/GenBank/DDBJ databases">
        <title>Genomic Encyclopedia of Archaeal and Bacterial Type Strains, Phase II (KMG-II): from individual species to whole genera.</title>
        <authorList>
            <person name="Goeker M."/>
        </authorList>
    </citation>
    <scope>NUCLEOTIDE SEQUENCE [LARGE SCALE GENOMIC DNA]</scope>
    <source>
        <strain evidence="1 2">DSM 44255</strain>
    </source>
</reference>
<dbReference type="EMBL" id="JAMTCO010000011">
    <property type="protein sequence ID" value="MCP2272216.1"/>
    <property type="molecule type" value="Genomic_DNA"/>
</dbReference>
<accession>A0ABT1IHV0</accession>
<evidence type="ECO:0000313" key="2">
    <source>
        <dbReference type="Proteomes" id="UP001205185"/>
    </source>
</evidence>
<dbReference type="RefSeq" id="WP_253889137.1">
    <property type="nucleotide sequence ID" value="NZ_BAAAVB010000015.1"/>
</dbReference>
<comment type="caution">
    <text evidence="1">The sequence shown here is derived from an EMBL/GenBank/DDBJ whole genome shotgun (WGS) entry which is preliminary data.</text>
</comment>
<evidence type="ECO:0000313" key="1">
    <source>
        <dbReference type="EMBL" id="MCP2272216.1"/>
    </source>
</evidence>
<sequence length="132" mass="14501">MITDDELLAELRTVLDRLDPMPNRVREAAAAAGALLGIDWAELDLIAAPCVPVRGVREAWRGDGLVVELSNRITGLVTRDLGVTHVELHSRDGLTILHLDPFGTFSTELPDGRVRLVLHRSNAVPLVSPWLR</sequence>
<name>A0ABT1IHV0_9PSEU</name>
<protein>
    <submittedName>
        <fullName evidence="1">Uncharacterized protein</fullName>
    </submittedName>
</protein>